<dbReference type="InterPro" id="IPR050109">
    <property type="entry name" value="HTH-type_TetR-like_transc_reg"/>
</dbReference>
<keyword evidence="3" id="KW-0804">Transcription</keyword>
<protein>
    <submittedName>
        <fullName evidence="6">TetR/AcrR family transcriptional regulator</fullName>
    </submittedName>
</protein>
<name>A0A5N5EP59_9ACTN</name>
<dbReference type="GO" id="GO:0000976">
    <property type="term" value="F:transcription cis-regulatory region binding"/>
    <property type="evidence" value="ECO:0007669"/>
    <property type="project" value="TreeGrafter"/>
</dbReference>
<dbReference type="SUPFAM" id="SSF48498">
    <property type="entry name" value="Tetracyclin repressor-like, C-terminal domain"/>
    <property type="match status" value="1"/>
</dbReference>
<evidence type="ECO:0000313" key="7">
    <source>
        <dbReference type="Proteomes" id="UP000326907"/>
    </source>
</evidence>
<evidence type="ECO:0000259" key="5">
    <source>
        <dbReference type="PROSITE" id="PS50977"/>
    </source>
</evidence>
<keyword evidence="7" id="KW-1185">Reference proteome</keyword>
<organism evidence="6 7">
    <name type="scientific">Streptomyces arboris</name>
    <dbReference type="NCBI Taxonomy" id="2600619"/>
    <lineage>
        <taxon>Bacteria</taxon>
        <taxon>Bacillati</taxon>
        <taxon>Actinomycetota</taxon>
        <taxon>Actinomycetes</taxon>
        <taxon>Kitasatosporales</taxon>
        <taxon>Streptomycetaceae</taxon>
        <taxon>Streptomyces</taxon>
    </lineage>
</organism>
<sequence length="276" mass="29786">MSNGEVQPRPHPVPQEIVDAALRAAEIRGAPVADVPVLAIAQEAGVSRSTLMRRLGGTRRTLDEAVRGAGVDPGGRKPVRERAVEAAAALISERGLDAVTFELVAGSARCSVHSLYAVFGSRDELLDTVFERYSPVLAVEDVLAGPREDFEATVRRIHRLLAEALSREPRVMPALFAQALARPGDDSVQAMFRRNYPRLITGIGTWLSEETAAGRIRDLPPILLIQQLTSPVVFHFLMRPAIGPVAGADMPDTGETLETFTQNFLRAVAVTPPCGN</sequence>
<dbReference type="Proteomes" id="UP000326907">
    <property type="component" value="Unassembled WGS sequence"/>
</dbReference>
<dbReference type="InterPro" id="IPR001647">
    <property type="entry name" value="HTH_TetR"/>
</dbReference>
<dbReference type="GO" id="GO:0003700">
    <property type="term" value="F:DNA-binding transcription factor activity"/>
    <property type="evidence" value="ECO:0007669"/>
    <property type="project" value="TreeGrafter"/>
</dbReference>
<dbReference type="InterPro" id="IPR036271">
    <property type="entry name" value="Tet_transcr_reg_TetR-rel_C_sf"/>
</dbReference>
<dbReference type="SUPFAM" id="SSF46689">
    <property type="entry name" value="Homeodomain-like"/>
    <property type="match status" value="1"/>
</dbReference>
<dbReference type="PROSITE" id="PS50977">
    <property type="entry name" value="HTH_TETR_2"/>
    <property type="match status" value="1"/>
</dbReference>
<evidence type="ECO:0000256" key="1">
    <source>
        <dbReference type="ARBA" id="ARBA00023015"/>
    </source>
</evidence>
<feature type="domain" description="HTH tetR-type" evidence="5">
    <location>
        <begin position="77"/>
        <end position="137"/>
    </location>
</feature>
<evidence type="ECO:0000256" key="4">
    <source>
        <dbReference type="PROSITE-ProRule" id="PRU00335"/>
    </source>
</evidence>
<reference evidence="6 7" key="1">
    <citation type="submission" date="2019-09" db="EMBL/GenBank/DDBJ databases">
        <authorList>
            <person name="Liu P."/>
        </authorList>
    </citation>
    <scope>NUCLEOTIDE SEQUENCE [LARGE SCALE GENOMIC DNA]</scope>
    <source>
        <strain evidence="6 7">TRM68085</strain>
    </source>
</reference>
<keyword evidence="1" id="KW-0805">Transcription regulation</keyword>
<dbReference type="AlphaFoldDB" id="A0A5N5EP59"/>
<keyword evidence="2 4" id="KW-0238">DNA-binding</keyword>
<evidence type="ECO:0000256" key="2">
    <source>
        <dbReference type="ARBA" id="ARBA00023125"/>
    </source>
</evidence>
<dbReference type="Gene3D" id="1.10.357.10">
    <property type="entry name" value="Tetracycline Repressor, domain 2"/>
    <property type="match status" value="1"/>
</dbReference>
<evidence type="ECO:0000256" key="3">
    <source>
        <dbReference type="ARBA" id="ARBA00023163"/>
    </source>
</evidence>
<dbReference type="EMBL" id="VYUA01000007">
    <property type="protein sequence ID" value="KAB2592577.1"/>
    <property type="molecule type" value="Genomic_DNA"/>
</dbReference>
<feature type="DNA-binding region" description="H-T-H motif" evidence="4">
    <location>
        <begin position="100"/>
        <end position="119"/>
    </location>
</feature>
<accession>A0A5N5EP59</accession>
<dbReference type="PANTHER" id="PTHR30055">
    <property type="entry name" value="HTH-TYPE TRANSCRIPTIONAL REGULATOR RUTR"/>
    <property type="match status" value="1"/>
</dbReference>
<proteinExistence type="predicted"/>
<dbReference type="Pfam" id="PF00440">
    <property type="entry name" value="TetR_N"/>
    <property type="match status" value="1"/>
</dbReference>
<comment type="caution">
    <text evidence="6">The sequence shown here is derived from an EMBL/GenBank/DDBJ whole genome shotgun (WGS) entry which is preliminary data.</text>
</comment>
<evidence type="ECO:0000313" key="6">
    <source>
        <dbReference type="EMBL" id="KAB2592577.1"/>
    </source>
</evidence>
<gene>
    <name evidence="6" type="ORF">F5983_10890</name>
</gene>
<dbReference type="PANTHER" id="PTHR30055:SF234">
    <property type="entry name" value="HTH-TYPE TRANSCRIPTIONAL REGULATOR BETI"/>
    <property type="match status" value="1"/>
</dbReference>
<dbReference type="InterPro" id="IPR009057">
    <property type="entry name" value="Homeodomain-like_sf"/>
</dbReference>